<keyword evidence="4 7" id="KW-0812">Transmembrane</keyword>
<dbReference type="GO" id="GO:0005886">
    <property type="term" value="C:plasma membrane"/>
    <property type="evidence" value="ECO:0007669"/>
    <property type="project" value="UniProtKB-SubCell"/>
</dbReference>
<feature type="transmembrane region" description="Helical" evidence="7">
    <location>
        <begin position="21"/>
        <end position="42"/>
    </location>
</feature>
<dbReference type="InterPro" id="IPR000515">
    <property type="entry name" value="MetI-like"/>
</dbReference>
<feature type="transmembrane region" description="Helical" evidence="7">
    <location>
        <begin position="145"/>
        <end position="165"/>
    </location>
</feature>
<evidence type="ECO:0000256" key="1">
    <source>
        <dbReference type="ARBA" id="ARBA00004651"/>
    </source>
</evidence>
<comment type="similarity">
    <text evidence="7">Belongs to the binding-protein-dependent transport system permease family.</text>
</comment>
<dbReference type="AlphaFoldDB" id="A0ABD5VE54"/>
<dbReference type="Proteomes" id="UP001596312">
    <property type="component" value="Unassembled WGS sequence"/>
</dbReference>
<evidence type="ECO:0000256" key="4">
    <source>
        <dbReference type="ARBA" id="ARBA00022692"/>
    </source>
</evidence>
<dbReference type="PROSITE" id="PS50928">
    <property type="entry name" value="ABC_TM1"/>
    <property type="match status" value="1"/>
</dbReference>
<keyword evidence="2 7" id="KW-0813">Transport</keyword>
<dbReference type="EMBL" id="JBHSXQ010000012">
    <property type="protein sequence ID" value="MFC6907214.1"/>
    <property type="molecule type" value="Genomic_DNA"/>
</dbReference>
<evidence type="ECO:0000259" key="8">
    <source>
        <dbReference type="PROSITE" id="PS50928"/>
    </source>
</evidence>
<sequence>MSRRNQEYPGYGGTAYQLQRKLLVAFTILFGVFLILPLFWMVNGSLSTNATAREIIFSPSGFTFENYIRVFQEYPAERWLLNSIIVAVAVTLFNVVFDTLAGYSLARFDYRGREKLFLLFVSTMMVPTMVLLVPLYLIIANLGLTNTHLGLIIVFVANPFGIFLLRQHFKGMPASLGEAARMDGCNELQVFYKIYLPQAKSAVATLTIFVFLWTWNNFEWPLIIMQTSEMYTLPVALFALRGTYAVEWGSILAIALILVGPILLLFIFLQDYFEKGMTLSGMKG</sequence>
<keyword evidence="3" id="KW-1003">Cell membrane</keyword>
<evidence type="ECO:0000256" key="7">
    <source>
        <dbReference type="RuleBase" id="RU363032"/>
    </source>
</evidence>
<gene>
    <name evidence="9" type="ORF">ACFQGH_18695</name>
</gene>
<proteinExistence type="inferred from homology"/>
<dbReference type="RefSeq" id="WP_340605807.1">
    <property type="nucleotide sequence ID" value="NZ_JBBMXV010000012.1"/>
</dbReference>
<dbReference type="Gene3D" id="1.10.3720.10">
    <property type="entry name" value="MetI-like"/>
    <property type="match status" value="1"/>
</dbReference>
<keyword evidence="6 7" id="KW-0472">Membrane</keyword>
<evidence type="ECO:0000256" key="2">
    <source>
        <dbReference type="ARBA" id="ARBA00022448"/>
    </source>
</evidence>
<dbReference type="Pfam" id="PF00528">
    <property type="entry name" value="BPD_transp_1"/>
    <property type="match status" value="1"/>
</dbReference>
<dbReference type="InterPro" id="IPR035906">
    <property type="entry name" value="MetI-like_sf"/>
</dbReference>
<evidence type="ECO:0000256" key="3">
    <source>
        <dbReference type="ARBA" id="ARBA00022475"/>
    </source>
</evidence>
<dbReference type="PANTHER" id="PTHR43744:SF8">
    <property type="entry name" value="SN-GLYCEROL-3-PHOSPHATE TRANSPORT SYSTEM PERMEASE PROTEIN UGPE"/>
    <property type="match status" value="1"/>
</dbReference>
<feature type="transmembrane region" description="Helical" evidence="7">
    <location>
        <begin position="79"/>
        <end position="105"/>
    </location>
</feature>
<evidence type="ECO:0000256" key="6">
    <source>
        <dbReference type="ARBA" id="ARBA00023136"/>
    </source>
</evidence>
<evidence type="ECO:0000256" key="5">
    <source>
        <dbReference type="ARBA" id="ARBA00022989"/>
    </source>
</evidence>
<feature type="domain" description="ABC transmembrane type-1" evidence="8">
    <location>
        <begin position="80"/>
        <end position="269"/>
    </location>
</feature>
<name>A0ABD5VE54_9EURY</name>
<keyword evidence="5 7" id="KW-1133">Transmembrane helix</keyword>
<dbReference type="CDD" id="cd06261">
    <property type="entry name" value="TM_PBP2"/>
    <property type="match status" value="1"/>
</dbReference>
<feature type="transmembrane region" description="Helical" evidence="7">
    <location>
        <begin position="117"/>
        <end position="139"/>
    </location>
</feature>
<comment type="caution">
    <text evidence="9">The sequence shown here is derived from an EMBL/GenBank/DDBJ whole genome shotgun (WGS) entry which is preliminary data.</text>
</comment>
<evidence type="ECO:0000313" key="10">
    <source>
        <dbReference type="Proteomes" id="UP001596312"/>
    </source>
</evidence>
<dbReference type="PANTHER" id="PTHR43744">
    <property type="entry name" value="ABC TRANSPORTER PERMEASE PROTEIN MG189-RELATED-RELATED"/>
    <property type="match status" value="1"/>
</dbReference>
<keyword evidence="10" id="KW-1185">Reference proteome</keyword>
<dbReference type="SUPFAM" id="SSF161098">
    <property type="entry name" value="MetI-like"/>
    <property type="match status" value="1"/>
</dbReference>
<reference evidence="9 10" key="1">
    <citation type="journal article" date="2019" name="Int. J. Syst. Evol. Microbiol.">
        <title>The Global Catalogue of Microorganisms (GCM) 10K type strain sequencing project: providing services to taxonomists for standard genome sequencing and annotation.</title>
        <authorList>
            <consortium name="The Broad Institute Genomics Platform"/>
            <consortium name="The Broad Institute Genome Sequencing Center for Infectious Disease"/>
            <person name="Wu L."/>
            <person name="Ma J."/>
        </authorList>
    </citation>
    <scope>NUCLEOTIDE SEQUENCE [LARGE SCALE GENOMIC DNA]</scope>
    <source>
        <strain evidence="9 10">CGMCC 1.3240</strain>
    </source>
</reference>
<evidence type="ECO:0000313" key="9">
    <source>
        <dbReference type="EMBL" id="MFC6907214.1"/>
    </source>
</evidence>
<organism evidence="9 10">
    <name type="scientific">Halalkalicoccus tibetensis</name>
    <dbReference type="NCBI Taxonomy" id="175632"/>
    <lineage>
        <taxon>Archaea</taxon>
        <taxon>Methanobacteriati</taxon>
        <taxon>Methanobacteriota</taxon>
        <taxon>Stenosarchaea group</taxon>
        <taxon>Halobacteria</taxon>
        <taxon>Halobacteriales</taxon>
        <taxon>Halococcaceae</taxon>
        <taxon>Halalkalicoccus</taxon>
    </lineage>
</organism>
<protein>
    <submittedName>
        <fullName evidence="9">Carbohydrate ABC transporter permease</fullName>
    </submittedName>
</protein>
<accession>A0ABD5VE54</accession>
<feature type="transmembrane region" description="Helical" evidence="7">
    <location>
        <begin position="248"/>
        <end position="269"/>
    </location>
</feature>
<comment type="subcellular location">
    <subcellularLocation>
        <location evidence="1 7">Cell membrane</location>
        <topology evidence="1 7">Multi-pass membrane protein</topology>
    </subcellularLocation>
</comment>
<feature type="transmembrane region" description="Helical" evidence="7">
    <location>
        <begin position="201"/>
        <end position="218"/>
    </location>
</feature>